<dbReference type="KEGG" id="gfm:Enr17x_21770"/>
<evidence type="ECO:0000256" key="1">
    <source>
        <dbReference type="ARBA" id="ARBA00004651"/>
    </source>
</evidence>
<keyword evidence="6" id="KW-0653">Protein transport</keyword>
<dbReference type="GO" id="GO:0017038">
    <property type="term" value="P:protein import"/>
    <property type="evidence" value="ECO:0007669"/>
    <property type="project" value="TreeGrafter"/>
</dbReference>
<keyword evidence="6" id="KW-0813">Transport</keyword>
<name>A0A518IAS7_9PLAN</name>
<proteinExistence type="inferred from homology"/>
<dbReference type="Pfam" id="PF01618">
    <property type="entry name" value="MotA_ExbB"/>
    <property type="match status" value="1"/>
</dbReference>
<reference evidence="10 11" key="1">
    <citation type="submission" date="2019-03" db="EMBL/GenBank/DDBJ databases">
        <title>Deep-cultivation of Planctomycetes and their phenomic and genomic characterization uncovers novel biology.</title>
        <authorList>
            <person name="Wiegand S."/>
            <person name="Jogler M."/>
            <person name="Boedeker C."/>
            <person name="Pinto D."/>
            <person name="Vollmers J."/>
            <person name="Rivas-Marin E."/>
            <person name="Kohn T."/>
            <person name="Peeters S.H."/>
            <person name="Heuer A."/>
            <person name="Rast P."/>
            <person name="Oberbeckmann S."/>
            <person name="Bunk B."/>
            <person name="Jeske O."/>
            <person name="Meyerdierks A."/>
            <person name="Storesund J.E."/>
            <person name="Kallscheuer N."/>
            <person name="Luecker S."/>
            <person name="Lage O.M."/>
            <person name="Pohl T."/>
            <person name="Merkel B.J."/>
            <person name="Hornburger P."/>
            <person name="Mueller R.-W."/>
            <person name="Bruemmer F."/>
            <person name="Labrenz M."/>
            <person name="Spormann A.M."/>
            <person name="Op den Camp H."/>
            <person name="Overmann J."/>
            <person name="Amann R."/>
            <person name="Jetten M.S.M."/>
            <person name="Mascher T."/>
            <person name="Medema M.H."/>
            <person name="Devos D.P."/>
            <person name="Kaster A.-K."/>
            <person name="Ovreas L."/>
            <person name="Rohde M."/>
            <person name="Galperin M.Y."/>
            <person name="Jogler C."/>
        </authorList>
    </citation>
    <scope>NUCLEOTIDE SEQUENCE [LARGE SCALE GENOMIC DNA]</scope>
    <source>
        <strain evidence="10 11">Enr17</strain>
    </source>
</reference>
<dbReference type="GO" id="GO:0005886">
    <property type="term" value="C:plasma membrane"/>
    <property type="evidence" value="ECO:0007669"/>
    <property type="project" value="UniProtKB-SubCell"/>
</dbReference>
<evidence type="ECO:0000313" key="10">
    <source>
        <dbReference type="EMBL" id="QDV50139.1"/>
    </source>
</evidence>
<evidence type="ECO:0000256" key="8">
    <source>
        <dbReference type="SAM" id="Phobius"/>
    </source>
</evidence>
<dbReference type="InterPro" id="IPR050790">
    <property type="entry name" value="ExbB/TolQ_transport"/>
</dbReference>
<dbReference type="Proteomes" id="UP000318313">
    <property type="component" value="Chromosome"/>
</dbReference>
<evidence type="ECO:0000256" key="6">
    <source>
        <dbReference type="RuleBase" id="RU004057"/>
    </source>
</evidence>
<feature type="transmembrane region" description="Helical" evidence="8">
    <location>
        <begin position="156"/>
        <end position="176"/>
    </location>
</feature>
<feature type="compositionally biased region" description="Low complexity" evidence="7">
    <location>
        <begin position="203"/>
        <end position="214"/>
    </location>
</feature>
<evidence type="ECO:0000256" key="7">
    <source>
        <dbReference type="SAM" id="MobiDB-lite"/>
    </source>
</evidence>
<feature type="transmembrane region" description="Helical" evidence="8">
    <location>
        <begin position="115"/>
        <end position="136"/>
    </location>
</feature>
<keyword evidence="4 8" id="KW-1133">Transmembrane helix</keyword>
<dbReference type="PANTHER" id="PTHR30625">
    <property type="entry name" value="PROTEIN TOLQ"/>
    <property type="match status" value="1"/>
</dbReference>
<dbReference type="AlphaFoldDB" id="A0A518IAS7"/>
<evidence type="ECO:0000256" key="5">
    <source>
        <dbReference type="ARBA" id="ARBA00023136"/>
    </source>
</evidence>
<evidence type="ECO:0000313" key="11">
    <source>
        <dbReference type="Proteomes" id="UP000318313"/>
    </source>
</evidence>
<gene>
    <name evidence="10" type="ORF">Enr17x_21770</name>
</gene>
<protein>
    <submittedName>
        <fullName evidence="10">MotA/TolQ/ExbB proton channel family protein</fullName>
    </submittedName>
</protein>
<dbReference type="InterPro" id="IPR002898">
    <property type="entry name" value="MotA_ExbB_proton_chnl"/>
</dbReference>
<dbReference type="PANTHER" id="PTHR30625:SF3">
    <property type="entry name" value="TOL-PAL SYSTEM PROTEIN TOLQ"/>
    <property type="match status" value="1"/>
</dbReference>
<dbReference type="RefSeq" id="WP_145308429.1">
    <property type="nucleotide sequence ID" value="NZ_CP037452.1"/>
</dbReference>
<feature type="compositionally biased region" description="Polar residues" evidence="7">
    <location>
        <begin position="216"/>
        <end position="226"/>
    </location>
</feature>
<keyword evidence="11" id="KW-1185">Reference proteome</keyword>
<sequence>MSFLIEILYTLSTALLIPVILLLLGFVVWSLMELGGFLRESQHRSSSKPAYDTALAEFIRQQRAQVPHSNSDFFHKSNYPGLISIFTIRARLILNSPKQLAKLVSELEIEAAGRLARINLGVRAAPILGLMGTLIPMGPALKGLTDGNIEALSQNLVVAFSTTVLGLFVGGVCYAMQMFRRQWYARDLNEIEYLYELVQAEPSSESATESSPASLKRTSQHALKAT</sequence>
<evidence type="ECO:0000256" key="3">
    <source>
        <dbReference type="ARBA" id="ARBA00022692"/>
    </source>
</evidence>
<feature type="region of interest" description="Disordered" evidence="7">
    <location>
        <begin position="203"/>
        <end position="226"/>
    </location>
</feature>
<dbReference type="OrthoDB" id="3178152at2"/>
<keyword evidence="5 8" id="KW-0472">Membrane</keyword>
<evidence type="ECO:0000256" key="2">
    <source>
        <dbReference type="ARBA" id="ARBA00022475"/>
    </source>
</evidence>
<comment type="similarity">
    <text evidence="6">Belongs to the exbB/tolQ family.</text>
</comment>
<feature type="domain" description="MotA/TolQ/ExbB proton channel" evidence="9">
    <location>
        <begin position="114"/>
        <end position="186"/>
    </location>
</feature>
<feature type="transmembrane region" description="Helical" evidence="8">
    <location>
        <begin position="7"/>
        <end position="32"/>
    </location>
</feature>
<dbReference type="EMBL" id="CP037452">
    <property type="protein sequence ID" value="QDV50139.1"/>
    <property type="molecule type" value="Genomic_DNA"/>
</dbReference>
<organism evidence="10 11">
    <name type="scientific">Gimesia fumaroli</name>
    <dbReference type="NCBI Taxonomy" id="2527976"/>
    <lineage>
        <taxon>Bacteria</taxon>
        <taxon>Pseudomonadati</taxon>
        <taxon>Planctomycetota</taxon>
        <taxon>Planctomycetia</taxon>
        <taxon>Planctomycetales</taxon>
        <taxon>Planctomycetaceae</taxon>
        <taxon>Gimesia</taxon>
    </lineage>
</organism>
<accession>A0A518IAS7</accession>
<keyword evidence="2" id="KW-1003">Cell membrane</keyword>
<evidence type="ECO:0000259" key="9">
    <source>
        <dbReference type="Pfam" id="PF01618"/>
    </source>
</evidence>
<evidence type="ECO:0000256" key="4">
    <source>
        <dbReference type="ARBA" id="ARBA00022989"/>
    </source>
</evidence>
<keyword evidence="3 8" id="KW-0812">Transmembrane</keyword>
<comment type="subcellular location">
    <subcellularLocation>
        <location evidence="1">Cell membrane</location>
        <topology evidence="1">Multi-pass membrane protein</topology>
    </subcellularLocation>
    <subcellularLocation>
        <location evidence="6">Membrane</location>
        <topology evidence="6">Multi-pass membrane protein</topology>
    </subcellularLocation>
</comment>